<evidence type="ECO:0000313" key="18">
    <source>
        <dbReference type="RefSeq" id="XP_028983550.1"/>
    </source>
</evidence>
<dbReference type="GO" id="GO:0032991">
    <property type="term" value="C:protein-containing complex"/>
    <property type="evidence" value="ECO:0007669"/>
    <property type="project" value="TreeGrafter"/>
</dbReference>
<dbReference type="Pfam" id="PF00008">
    <property type="entry name" value="EGF"/>
    <property type="match status" value="3"/>
</dbReference>
<dbReference type="RefSeq" id="XP_040923493.1">
    <property type="nucleotide sequence ID" value="XM_041067559.2"/>
</dbReference>
<evidence type="ECO:0000313" key="25">
    <source>
        <dbReference type="RefSeq" id="XP_055358799.1"/>
    </source>
</evidence>
<feature type="domain" description="EGF-like" evidence="16">
    <location>
        <begin position="124"/>
        <end position="165"/>
    </location>
</feature>
<evidence type="ECO:0000256" key="5">
    <source>
        <dbReference type="ARBA" id="ARBA00022737"/>
    </source>
</evidence>
<protein>
    <recommendedName>
        <fullName evidence="11">Protein delta homolog 2</fullName>
    </recommendedName>
    <alternativeName>
        <fullName evidence="12">Epidermal growth factor-like protein 9</fullName>
    </alternativeName>
</protein>
<evidence type="ECO:0000313" key="28">
    <source>
        <dbReference type="RefSeq" id="XP_055358802.1"/>
    </source>
</evidence>
<dbReference type="RefSeq" id="XP_055358802.1">
    <property type="nucleotide sequence ID" value="XM_055502827.1"/>
</dbReference>
<evidence type="ECO:0000256" key="2">
    <source>
        <dbReference type="ARBA" id="ARBA00022536"/>
    </source>
</evidence>
<dbReference type="FunFam" id="2.10.25.10:FF:000122">
    <property type="entry name" value="Protein crumbs homolog 2"/>
    <property type="match status" value="1"/>
</dbReference>
<feature type="disulfide bond" evidence="13">
    <location>
        <begin position="112"/>
        <end position="121"/>
    </location>
</feature>
<evidence type="ECO:0000313" key="21">
    <source>
        <dbReference type="RefSeq" id="XP_040923494.1"/>
    </source>
</evidence>
<dbReference type="Pfam" id="PF21700">
    <property type="entry name" value="EGF_DL_JAG"/>
    <property type="match status" value="1"/>
</dbReference>
<dbReference type="PANTHER" id="PTHR24049">
    <property type="entry name" value="CRUMBS FAMILY MEMBER"/>
    <property type="match status" value="1"/>
</dbReference>
<proteinExistence type="predicted"/>
<keyword evidence="3 14" id="KW-0812">Transmembrane</keyword>
<dbReference type="InterPro" id="IPR018097">
    <property type="entry name" value="EGF_Ca-bd_CS"/>
</dbReference>
<dbReference type="RefSeq" id="XP_028983551.1">
    <property type="nucleotide sequence ID" value="XM_029127718.3"/>
</dbReference>
<evidence type="ECO:0000313" key="19">
    <source>
        <dbReference type="RefSeq" id="XP_028983551.1"/>
    </source>
</evidence>
<evidence type="ECO:0000313" key="17">
    <source>
        <dbReference type="Proteomes" id="UP000515150"/>
    </source>
</evidence>
<feature type="chain" id="PRO_5044651480" description="Protein delta homolog 2" evidence="15">
    <location>
        <begin position="20"/>
        <end position="365"/>
    </location>
</feature>
<dbReference type="RefSeq" id="XP_055358797.1">
    <property type="nucleotide sequence ID" value="XM_055502822.1"/>
</dbReference>
<keyword evidence="6 14" id="KW-1133">Transmembrane helix</keyword>
<name>A0A6P7KQ02_BETSP</name>
<evidence type="ECO:0000256" key="1">
    <source>
        <dbReference type="ARBA" id="ARBA00004479"/>
    </source>
</evidence>
<organism evidence="17 18">
    <name type="scientific">Betta splendens</name>
    <name type="common">Siamese fighting fish</name>
    <dbReference type="NCBI Taxonomy" id="158456"/>
    <lineage>
        <taxon>Eukaryota</taxon>
        <taxon>Metazoa</taxon>
        <taxon>Chordata</taxon>
        <taxon>Craniata</taxon>
        <taxon>Vertebrata</taxon>
        <taxon>Euteleostomi</taxon>
        <taxon>Actinopterygii</taxon>
        <taxon>Neopterygii</taxon>
        <taxon>Teleostei</taxon>
        <taxon>Neoteleostei</taxon>
        <taxon>Acanthomorphata</taxon>
        <taxon>Anabantaria</taxon>
        <taxon>Anabantiformes</taxon>
        <taxon>Anabantoidei</taxon>
        <taxon>Osphronemidae</taxon>
        <taxon>Betta</taxon>
    </lineage>
</organism>
<evidence type="ECO:0000256" key="10">
    <source>
        <dbReference type="ARBA" id="ARBA00060273"/>
    </source>
</evidence>
<dbReference type="PANTHER" id="PTHR24049:SF38">
    <property type="entry name" value="DELTA-LIKE PROTEIN"/>
    <property type="match status" value="1"/>
</dbReference>
<evidence type="ECO:0000256" key="9">
    <source>
        <dbReference type="ARBA" id="ARBA00023180"/>
    </source>
</evidence>
<feature type="domain" description="EGF-like" evidence="16">
    <location>
        <begin position="167"/>
        <end position="203"/>
    </location>
</feature>
<dbReference type="GeneID" id="114842148"/>
<evidence type="ECO:0000256" key="13">
    <source>
        <dbReference type="PROSITE-ProRule" id="PRU00076"/>
    </source>
</evidence>
<dbReference type="GO" id="GO:0005509">
    <property type="term" value="F:calcium ion binding"/>
    <property type="evidence" value="ECO:0007669"/>
    <property type="project" value="InterPro"/>
</dbReference>
<evidence type="ECO:0000313" key="23">
    <source>
        <dbReference type="RefSeq" id="XP_055358797.1"/>
    </source>
</evidence>
<accession>A0A6P7KQ02</accession>
<comment type="caution">
    <text evidence="13">Lacks conserved residue(s) required for the propagation of feature annotation.</text>
</comment>
<dbReference type="RefSeq" id="XP_028983550.1">
    <property type="nucleotide sequence ID" value="XM_029127717.3"/>
</dbReference>
<dbReference type="Pfam" id="PF00053">
    <property type="entry name" value="EGF_laminin"/>
    <property type="match status" value="1"/>
</dbReference>
<keyword evidence="5" id="KW-0677">Repeat</keyword>
<dbReference type="InterPro" id="IPR000742">
    <property type="entry name" value="EGF"/>
</dbReference>
<dbReference type="Proteomes" id="UP000515150">
    <property type="component" value="Chromosome 15"/>
</dbReference>
<dbReference type="CTD" id="65989"/>
<evidence type="ECO:0000256" key="14">
    <source>
        <dbReference type="SAM" id="Phobius"/>
    </source>
</evidence>
<evidence type="ECO:0000313" key="20">
    <source>
        <dbReference type="RefSeq" id="XP_040923493.1"/>
    </source>
</evidence>
<dbReference type="RefSeq" id="XP_055358799.1">
    <property type="nucleotide sequence ID" value="XM_055502824.1"/>
</dbReference>
<dbReference type="RefSeq" id="XP_055358801.1">
    <property type="nucleotide sequence ID" value="XM_055502826.1"/>
</dbReference>
<dbReference type="SUPFAM" id="SSF57196">
    <property type="entry name" value="EGF/Laminin"/>
    <property type="match status" value="4"/>
</dbReference>
<evidence type="ECO:0000256" key="3">
    <source>
        <dbReference type="ARBA" id="ARBA00022692"/>
    </source>
</evidence>
<evidence type="ECO:0000256" key="8">
    <source>
        <dbReference type="ARBA" id="ARBA00023157"/>
    </source>
</evidence>
<dbReference type="InterPro" id="IPR001881">
    <property type="entry name" value="EGF-like_Ca-bd_dom"/>
</dbReference>
<keyword evidence="17" id="KW-1185">Reference proteome</keyword>
<keyword evidence="2 13" id="KW-0245">EGF-like domain</keyword>
<dbReference type="GO" id="GO:0045197">
    <property type="term" value="P:establishment or maintenance of epithelial cell apical/basal polarity"/>
    <property type="evidence" value="ECO:0007669"/>
    <property type="project" value="TreeGrafter"/>
</dbReference>
<dbReference type="RefSeq" id="XP_055358796.1">
    <property type="nucleotide sequence ID" value="XM_055502821.1"/>
</dbReference>
<sequence length="365" mass="39018">MLPPSCWVLLILTVPSCTGQESSCSCNITNSRCDEFGVCRCDPGWDGELCERCVPKPGCLHGSCQQPWQCSCDPGWAGRFCDKDLMVCAAQQPCQHGATCVVEASGEYACVCPEGFHGRNCQLKAGPCHQRRSPCKNGALCEDADGFAAELTCRCLAGFTGSHCETNMDDCLMKPCANGAICLDGVNRFSCLCPSGFTGRFCTVNVDECASRPCLHAGRCLDRAGGFHCVCQPGFAGSTCQTLLGGVGSNLTTRVKPHRTTSNSSRHGNQLFKVTVSERSASQLSRVQLIVLLVLAGLTLGAVALTASFVLQGHCSRCLSASQRGQKSSQRTDQDACQINFLNAAEPENNKVNTKVMLTERRSST</sequence>
<dbReference type="PROSITE" id="PS00022">
    <property type="entry name" value="EGF_1"/>
    <property type="match status" value="5"/>
</dbReference>
<dbReference type="SMART" id="SM00179">
    <property type="entry name" value="EGF_CA"/>
    <property type="match status" value="4"/>
</dbReference>
<evidence type="ECO:0000313" key="22">
    <source>
        <dbReference type="RefSeq" id="XP_055358796.1"/>
    </source>
</evidence>
<dbReference type="AlphaFoldDB" id="A0A6P7KQ02"/>
<keyword evidence="8 13" id="KW-1015">Disulfide bond</keyword>
<dbReference type="RefSeq" id="XP_055358800.1">
    <property type="nucleotide sequence ID" value="XM_055502825.1"/>
</dbReference>
<evidence type="ECO:0000256" key="4">
    <source>
        <dbReference type="ARBA" id="ARBA00022729"/>
    </source>
</evidence>
<feature type="domain" description="EGF-like" evidence="16">
    <location>
        <begin position="84"/>
        <end position="122"/>
    </location>
</feature>
<feature type="transmembrane region" description="Helical" evidence="14">
    <location>
        <begin position="289"/>
        <end position="311"/>
    </location>
</feature>
<dbReference type="SMART" id="SM00181">
    <property type="entry name" value="EGF"/>
    <property type="match status" value="6"/>
</dbReference>
<evidence type="ECO:0000256" key="15">
    <source>
        <dbReference type="SAM" id="SignalP"/>
    </source>
</evidence>
<dbReference type="GO" id="GO:0045746">
    <property type="term" value="P:negative regulation of Notch signaling pathway"/>
    <property type="evidence" value="ECO:0007669"/>
    <property type="project" value="UniProtKB-ARBA"/>
</dbReference>
<dbReference type="PROSITE" id="PS00010">
    <property type="entry name" value="ASX_HYDROXYL"/>
    <property type="match status" value="2"/>
</dbReference>
<dbReference type="CDD" id="cd00054">
    <property type="entry name" value="EGF_CA"/>
    <property type="match status" value="3"/>
</dbReference>
<evidence type="ECO:0000256" key="11">
    <source>
        <dbReference type="ARBA" id="ARBA00072388"/>
    </source>
</evidence>
<evidence type="ECO:0000256" key="6">
    <source>
        <dbReference type="ARBA" id="ARBA00022989"/>
    </source>
</evidence>
<comment type="function">
    <text evidence="10">Regulates adipogenesis.</text>
</comment>
<evidence type="ECO:0000256" key="7">
    <source>
        <dbReference type="ARBA" id="ARBA00023136"/>
    </source>
</evidence>
<dbReference type="KEGG" id="bspl:114842148"/>
<dbReference type="PROSITE" id="PS50026">
    <property type="entry name" value="EGF_3"/>
    <property type="match status" value="4"/>
</dbReference>
<evidence type="ECO:0000313" key="24">
    <source>
        <dbReference type="RefSeq" id="XP_055358798.1"/>
    </source>
</evidence>
<keyword evidence="4 15" id="KW-0732">Signal</keyword>
<gene>
    <name evidence="18 19 20 21 22 23 24 25 26 27 28" type="primary">dlk2</name>
</gene>
<dbReference type="PROSITE" id="PS01186">
    <property type="entry name" value="EGF_2"/>
    <property type="match status" value="5"/>
</dbReference>
<dbReference type="InterPro" id="IPR002049">
    <property type="entry name" value="LE_dom"/>
</dbReference>
<dbReference type="RefSeq" id="XP_055358798.1">
    <property type="nucleotide sequence ID" value="XM_055502823.1"/>
</dbReference>
<dbReference type="FunFam" id="2.10.25.10:FF:000018">
    <property type="entry name" value="Delta-like 1"/>
    <property type="match status" value="1"/>
</dbReference>
<keyword evidence="9" id="KW-0325">Glycoprotein</keyword>
<keyword evidence="7 14" id="KW-0472">Membrane</keyword>
<evidence type="ECO:0000313" key="26">
    <source>
        <dbReference type="RefSeq" id="XP_055358800.1"/>
    </source>
</evidence>
<dbReference type="OrthoDB" id="430340at2759"/>
<dbReference type="RefSeq" id="XP_040923494.1">
    <property type="nucleotide sequence ID" value="XM_041067560.2"/>
</dbReference>
<evidence type="ECO:0000313" key="27">
    <source>
        <dbReference type="RefSeq" id="XP_055358801.1"/>
    </source>
</evidence>
<dbReference type="GO" id="GO:0005886">
    <property type="term" value="C:plasma membrane"/>
    <property type="evidence" value="ECO:0007669"/>
    <property type="project" value="TreeGrafter"/>
</dbReference>
<feature type="signal peptide" evidence="15">
    <location>
        <begin position="1"/>
        <end position="19"/>
    </location>
</feature>
<dbReference type="PROSITE" id="PS01187">
    <property type="entry name" value="EGF_CA"/>
    <property type="match status" value="1"/>
</dbReference>
<dbReference type="InterPro" id="IPR051022">
    <property type="entry name" value="Notch_Cell-Fate_Det"/>
</dbReference>
<feature type="domain" description="EGF-like" evidence="16">
    <location>
        <begin position="205"/>
        <end position="241"/>
    </location>
</feature>
<dbReference type="InterPro" id="IPR000152">
    <property type="entry name" value="EGF-type_Asp/Asn_hydroxyl_site"/>
</dbReference>
<feature type="disulfide bond" evidence="13">
    <location>
        <begin position="231"/>
        <end position="240"/>
    </location>
</feature>
<dbReference type="Gene3D" id="2.10.25.10">
    <property type="entry name" value="Laminin"/>
    <property type="match status" value="5"/>
</dbReference>
<evidence type="ECO:0000259" key="16">
    <source>
        <dbReference type="PROSITE" id="PS50026"/>
    </source>
</evidence>
<dbReference type="FunFam" id="2.10.25.10:FF:000263">
    <property type="entry name" value="Protein delta homolog 2"/>
    <property type="match status" value="1"/>
</dbReference>
<evidence type="ECO:0000256" key="12">
    <source>
        <dbReference type="ARBA" id="ARBA00078815"/>
    </source>
</evidence>
<feature type="disulfide bond" evidence="13">
    <location>
        <begin position="155"/>
        <end position="164"/>
    </location>
</feature>
<dbReference type="GO" id="GO:0007157">
    <property type="term" value="P:heterophilic cell-cell adhesion via plasma membrane cell adhesion molecules"/>
    <property type="evidence" value="ECO:0007669"/>
    <property type="project" value="TreeGrafter"/>
</dbReference>
<dbReference type="FunFam" id="2.10.25.10:FF:000118">
    <property type="entry name" value="protein delta homolog 2"/>
    <property type="match status" value="2"/>
</dbReference>
<comment type="subcellular location">
    <subcellularLocation>
        <location evidence="1">Membrane</location>
        <topology evidence="1">Single-pass type I membrane protein</topology>
    </subcellularLocation>
</comment>
<feature type="disulfide bond" evidence="13">
    <location>
        <begin position="193"/>
        <end position="202"/>
    </location>
</feature>
<reference evidence="18 19" key="1">
    <citation type="submission" date="2025-04" db="UniProtKB">
        <authorList>
            <consortium name="RefSeq"/>
        </authorList>
    </citation>
    <scope>IDENTIFICATION</scope>
</reference>